<name>A0A1P8K3Y2_9BURK</name>
<feature type="domain" description="EamA" evidence="12">
    <location>
        <begin position="154"/>
        <end position="288"/>
    </location>
</feature>
<keyword evidence="5" id="KW-0441">Lipid A biosynthesis</keyword>
<dbReference type="InterPro" id="IPR037185">
    <property type="entry name" value="EmrE-like"/>
</dbReference>
<dbReference type="AlphaFoldDB" id="A0A1P8K3Y2"/>
<dbReference type="GO" id="GO:0005886">
    <property type="term" value="C:plasma membrane"/>
    <property type="evidence" value="ECO:0007669"/>
    <property type="project" value="UniProtKB-SubCell"/>
</dbReference>
<evidence type="ECO:0000256" key="3">
    <source>
        <dbReference type="ARBA" id="ARBA00022516"/>
    </source>
</evidence>
<dbReference type="SUPFAM" id="SSF103481">
    <property type="entry name" value="Multidrug resistance efflux transporter EmrE"/>
    <property type="match status" value="2"/>
</dbReference>
<dbReference type="InterPro" id="IPR000390">
    <property type="entry name" value="Small_drug/metabolite_transptr"/>
</dbReference>
<evidence type="ECO:0000256" key="9">
    <source>
        <dbReference type="ARBA" id="ARBA00023098"/>
    </source>
</evidence>
<feature type="transmembrane region" description="Helical" evidence="11">
    <location>
        <begin position="93"/>
        <end position="110"/>
    </location>
</feature>
<accession>A0A1P8K3Y2</accession>
<dbReference type="PANTHER" id="PTHR30561">
    <property type="entry name" value="SMR FAMILY PROTON-DEPENDENT DRUG EFFLUX TRANSPORTER SUGE"/>
    <property type="match status" value="1"/>
</dbReference>
<keyword evidence="10 11" id="KW-0472">Membrane</keyword>
<dbReference type="Proteomes" id="UP000186609">
    <property type="component" value="Chromosome"/>
</dbReference>
<evidence type="ECO:0000256" key="7">
    <source>
        <dbReference type="ARBA" id="ARBA00022985"/>
    </source>
</evidence>
<evidence type="ECO:0000256" key="8">
    <source>
        <dbReference type="ARBA" id="ARBA00022989"/>
    </source>
</evidence>
<evidence type="ECO:0000256" key="6">
    <source>
        <dbReference type="ARBA" id="ARBA00022692"/>
    </source>
</evidence>
<evidence type="ECO:0000313" key="14">
    <source>
        <dbReference type="Proteomes" id="UP000186609"/>
    </source>
</evidence>
<feature type="transmembrane region" description="Helical" evidence="11">
    <location>
        <begin position="61"/>
        <end position="81"/>
    </location>
</feature>
<keyword evidence="6 11" id="KW-0812">Transmembrane</keyword>
<keyword evidence="7" id="KW-0448">Lipopolysaccharide biosynthesis</keyword>
<evidence type="ECO:0000256" key="10">
    <source>
        <dbReference type="ARBA" id="ARBA00023136"/>
    </source>
</evidence>
<protein>
    <submittedName>
        <fullName evidence="13">Phosphonate utilization protein</fullName>
    </submittedName>
</protein>
<evidence type="ECO:0000256" key="11">
    <source>
        <dbReference type="SAM" id="Phobius"/>
    </source>
</evidence>
<dbReference type="Pfam" id="PF00892">
    <property type="entry name" value="EamA"/>
    <property type="match status" value="2"/>
</dbReference>
<organism evidence="13 14">
    <name type="scientific">Rhodoferax koreensis</name>
    <dbReference type="NCBI Taxonomy" id="1842727"/>
    <lineage>
        <taxon>Bacteria</taxon>
        <taxon>Pseudomonadati</taxon>
        <taxon>Pseudomonadota</taxon>
        <taxon>Betaproteobacteria</taxon>
        <taxon>Burkholderiales</taxon>
        <taxon>Comamonadaceae</taxon>
        <taxon>Rhodoferax</taxon>
    </lineage>
</organism>
<dbReference type="KEGG" id="rhy:RD110_14600"/>
<dbReference type="GO" id="GO:0009245">
    <property type="term" value="P:lipid A biosynthetic process"/>
    <property type="evidence" value="ECO:0007669"/>
    <property type="project" value="UniProtKB-KW"/>
</dbReference>
<keyword evidence="8 11" id="KW-1133">Transmembrane helix</keyword>
<keyword evidence="4" id="KW-0997">Cell inner membrane</keyword>
<proteinExistence type="predicted"/>
<dbReference type="PANTHER" id="PTHR30561:SF9">
    <property type="entry name" value="4-AMINO-4-DEOXY-L-ARABINOSE-PHOSPHOUNDECAPRENOL FLIPPASE SUBUNIT ARNF-RELATED"/>
    <property type="match status" value="1"/>
</dbReference>
<feature type="transmembrane region" description="Helical" evidence="11">
    <location>
        <begin position="155"/>
        <end position="174"/>
    </location>
</feature>
<feature type="transmembrane region" description="Helical" evidence="11">
    <location>
        <begin position="180"/>
        <end position="199"/>
    </location>
</feature>
<keyword evidence="2" id="KW-1003">Cell membrane</keyword>
<dbReference type="Gene3D" id="1.10.3730.20">
    <property type="match status" value="2"/>
</dbReference>
<feature type="transmembrane region" description="Helical" evidence="11">
    <location>
        <begin position="220"/>
        <end position="239"/>
    </location>
</feature>
<comment type="subcellular location">
    <subcellularLocation>
        <location evidence="1">Cell membrane</location>
        <topology evidence="1">Multi-pass membrane protein</topology>
    </subcellularLocation>
</comment>
<keyword evidence="14" id="KW-1185">Reference proteome</keyword>
<gene>
    <name evidence="13" type="ORF">RD110_14600</name>
</gene>
<keyword evidence="3" id="KW-0444">Lipid biosynthesis</keyword>
<evidence type="ECO:0000259" key="12">
    <source>
        <dbReference type="Pfam" id="PF00892"/>
    </source>
</evidence>
<keyword evidence="9" id="KW-0443">Lipid metabolism</keyword>
<evidence type="ECO:0000256" key="1">
    <source>
        <dbReference type="ARBA" id="ARBA00004651"/>
    </source>
</evidence>
<feature type="transmembrane region" description="Helical" evidence="11">
    <location>
        <begin position="36"/>
        <end position="55"/>
    </location>
</feature>
<evidence type="ECO:0000256" key="2">
    <source>
        <dbReference type="ARBA" id="ARBA00022475"/>
    </source>
</evidence>
<feature type="domain" description="EamA" evidence="12">
    <location>
        <begin position="8"/>
        <end position="132"/>
    </location>
</feature>
<evidence type="ECO:0000256" key="5">
    <source>
        <dbReference type="ARBA" id="ARBA00022556"/>
    </source>
</evidence>
<dbReference type="STRING" id="1842727.RD110_14600"/>
<reference evidence="13 14" key="1">
    <citation type="submission" date="2017-01" db="EMBL/GenBank/DDBJ databases">
        <authorList>
            <person name="Mah S.A."/>
            <person name="Swanson W.J."/>
            <person name="Moy G.W."/>
            <person name="Vacquier V.D."/>
        </authorList>
    </citation>
    <scope>NUCLEOTIDE SEQUENCE [LARGE SCALE GENOMIC DNA]</scope>
    <source>
        <strain evidence="13 14">DCY110</strain>
    </source>
</reference>
<dbReference type="GO" id="GO:0009103">
    <property type="term" value="P:lipopolysaccharide biosynthetic process"/>
    <property type="evidence" value="ECO:0007669"/>
    <property type="project" value="UniProtKB-KW"/>
</dbReference>
<dbReference type="EMBL" id="CP019236">
    <property type="protein sequence ID" value="APW40709.1"/>
    <property type="molecule type" value="Genomic_DNA"/>
</dbReference>
<sequence length="291" mass="30664">MGLTGPVVAAVLLGAVLHASWNALIKSGRDKQLDTALIHSIGVVFALPLVFYTGLPDPAAWPYIGLTTVIHLGYYIALAGAYKHGDLGLTYPVMRGTAPLLVAMASFTFIGEGISFAAWLGVAAICAGVLTLGLSRNALHVVHGDEARRRKALRFALTNACIIAIYTVVDGLGVRASGNATAYVAALFLLDGIPYMMLVMWQRGAGRRAALRYMAGRWKIATVGTMASIGSYGIALWAMTRAPVASVAALRETSVLFAALIGAAFLGERFGWQRAAGTLVILAGVMLLRFG</sequence>
<dbReference type="GO" id="GO:0022857">
    <property type="term" value="F:transmembrane transporter activity"/>
    <property type="evidence" value="ECO:0007669"/>
    <property type="project" value="InterPro"/>
</dbReference>
<evidence type="ECO:0000256" key="4">
    <source>
        <dbReference type="ARBA" id="ARBA00022519"/>
    </source>
</evidence>
<evidence type="ECO:0000313" key="13">
    <source>
        <dbReference type="EMBL" id="APW40709.1"/>
    </source>
</evidence>
<feature type="transmembrane region" description="Helical" evidence="11">
    <location>
        <begin position="6"/>
        <end position="24"/>
    </location>
</feature>
<feature type="transmembrane region" description="Helical" evidence="11">
    <location>
        <begin position="116"/>
        <end position="134"/>
    </location>
</feature>
<dbReference type="InterPro" id="IPR000620">
    <property type="entry name" value="EamA_dom"/>
</dbReference>